<accession>A0A9X3MPQ3</accession>
<evidence type="ECO:0000313" key="3">
    <source>
        <dbReference type="Proteomes" id="UP001149140"/>
    </source>
</evidence>
<dbReference type="RefSeq" id="WP_270038274.1">
    <property type="nucleotide sequence ID" value="NZ_JAPDOD010000002.1"/>
</dbReference>
<dbReference type="PANTHER" id="PTHR43245">
    <property type="entry name" value="BIFUNCTIONAL POLYMYXIN RESISTANCE PROTEIN ARNA"/>
    <property type="match status" value="1"/>
</dbReference>
<evidence type="ECO:0000313" key="2">
    <source>
        <dbReference type="EMBL" id="MDA0159536.1"/>
    </source>
</evidence>
<name>A0A9X3MPQ3_9ACTN</name>
<protein>
    <submittedName>
        <fullName evidence="2">NAD(P)-dependent oxidoreductase</fullName>
    </submittedName>
</protein>
<dbReference type="Pfam" id="PF01370">
    <property type="entry name" value="Epimerase"/>
    <property type="match status" value="1"/>
</dbReference>
<dbReference type="Proteomes" id="UP001149140">
    <property type="component" value="Unassembled WGS sequence"/>
</dbReference>
<gene>
    <name evidence="2" type="ORF">OM076_04610</name>
</gene>
<proteinExistence type="predicted"/>
<dbReference type="PANTHER" id="PTHR43245:SF13">
    <property type="entry name" value="UDP-D-APIOSE_UDP-D-XYLOSE SYNTHASE 2"/>
    <property type="match status" value="1"/>
</dbReference>
<feature type="domain" description="NAD-dependent epimerase/dehydratase" evidence="1">
    <location>
        <begin position="4"/>
        <end position="242"/>
    </location>
</feature>
<sequence>MQKVVVTGGLGFIGSHVVDALLAAGRQVTVIDSMVAAVTDGREYEVFPGCQVHRVSIADYLAQGGSFKDQDLVVHAASHVGPAGILKYQGSLGADIVAVTQQVIEECVTHDVALISFSSAEVYGRSGMLAESDDIIVPTHYNARLEYAIAKTLTEAATINSRHRGLRGFVIRPFNVVGPRQSRAGGFVMPTFVQQAIAGRPLTVFAGGGQERAFLSATDLARFITEHAGAAFESDRPIFNIGNPLNTITVWNLAERIIERLGSTSSIEHADARLIHGPLYEEAESIQKLPVLDAAKAVGWAPTITLDELIDETALYYRVRDDAREAAAVPLDAGARV</sequence>
<keyword evidence="3" id="KW-1185">Reference proteome</keyword>
<dbReference type="InterPro" id="IPR050177">
    <property type="entry name" value="Lipid_A_modif_metabolic_enz"/>
</dbReference>
<dbReference type="EMBL" id="JAPDOD010000002">
    <property type="protein sequence ID" value="MDA0159536.1"/>
    <property type="molecule type" value="Genomic_DNA"/>
</dbReference>
<dbReference type="AlphaFoldDB" id="A0A9X3MPQ3"/>
<dbReference type="InterPro" id="IPR036291">
    <property type="entry name" value="NAD(P)-bd_dom_sf"/>
</dbReference>
<comment type="caution">
    <text evidence="2">The sequence shown here is derived from an EMBL/GenBank/DDBJ whole genome shotgun (WGS) entry which is preliminary data.</text>
</comment>
<reference evidence="2" key="1">
    <citation type="submission" date="2022-10" db="EMBL/GenBank/DDBJ databases">
        <title>The WGS of Solirubrobacter ginsenosidimutans DSM 21036.</title>
        <authorList>
            <person name="Jiang Z."/>
        </authorList>
    </citation>
    <scope>NUCLEOTIDE SEQUENCE</scope>
    <source>
        <strain evidence="2">DSM 21036</strain>
    </source>
</reference>
<dbReference type="Gene3D" id="3.40.50.720">
    <property type="entry name" value="NAD(P)-binding Rossmann-like Domain"/>
    <property type="match status" value="1"/>
</dbReference>
<evidence type="ECO:0000259" key="1">
    <source>
        <dbReference type="Pfam" id="PF01370"/>
    </source>
</evidence>
<dbReference type="SUPFAM" id="SSF51735">
    <property type="entry name" value="NAD(P)-binding Rossmann-fold domains"/>
    <property type="match status" value="1"/>
</dbReference>
<organism evidence="2 3">
    <name type="scientific">Solirubrobacter ginsenosidimutans</name>
    <dbReference type="NCBI Taxonomy" id="490573"/>
    <lineage>
        <taxon>Bacteria</taxon>
        <taxon>Bacillati</taxon>
        <taxon>Actinomycetota</taxon>
        <taxon>Thermoleophilia</taxon>
        <taxon>Solirubrobacterales</taxon>
        <taxon>Solirubrobacteraceae</taxon>
        <taxon>Solirubrobacter</taxon>
    </lineage>
</organism>
<dbReference type="InterPro" id="IPR001509">
    <property type="entry name" value="Epimerase_deHydtase"/>
</dbReference>